<accession>A0A553MM93</accession>
<evidence type="ECO:0000256" key="8">
    <source>
        <dbReference type="ARBA" id="ARBA00022787"/>
    </source>
</evidence>
<dbReference type="InterPro" id="IPR039261">
    <property type="entry name" value="FNR_nucleotide-bd"/>
</dbReference>
<evidence type="ECO:0000256" key="16">
    <source>
        <dbReference type="ARBA" id="ARBA00023098"/>
    </source>
</evidence>
<keyword evidence="5" id="KW-0597">Phosphoprotein</keyword>
<proteinExistence type="inferred from homology"/>
<dbReference type="SUPFAM" id="SSF63380">
    <property type="entry name" value="Riboflavin synthase domain-like"/>
    <property type="match status" value="1"/>
</dbReference>
<evidence type="ECO:0000256" key="1">
    <source>
        <dbReference type="ARBA" id="ARBA00001974"/>
    </source>
</evidence>
<dbReference type="SUPFAM" id="SSF52343">
    <property type="entry name" value="Ferredoxin reductase-like, C-terminal NADP-linked domain"/>
    <property type="match status" value="1"/>
</dbReference>
<evidence type="ECO:0000256" key="19">
    <source>
        <dbReference type="ARBA" id="ARBA00023166"/>
    </source>
</evidence>
<evidence type="ECO:0000256" key="2">
    <source>
        <dbReference type="ARBA" id="ARBA00006105"/>
    </source>
</evidence>
<keyword evidence="16" id="KW-0443">Lipid metabolism</keyword>
<evidence type="ECO:0000256" key="3">
    <source>
        <dbReference type="ARBA" id="ARBA00022516"/>
    </source>
</evidence>
<dbReference type="CDD" id="cd06183">
    <property type="entry name" value="cyt_b5_reduct_like"/>
    <property type="match status" value="1"/>
</dbReference>
<feature type="domain" description="FAD-binding FR-type" evidence="29">
    <location>
        <begin position="37"/>
        <end position="149"/>
    </location>
</feature>
<sequence length="289" mass="32703">MSFLFNLISASFQLVFDLIQRLFGLKRRPAITLEDPSVKYPLRLVDKEVISRDTRKFRFALKSPEHVLGLPVGQHIYLSAKIDGNLVVRPYTPVSSDDDKGFVDLVVKVYYKNVHPKFPEGGKMTQYLECLRIGDMIDFRGPNGLLVYKGKGSFSTRPDKKSDPVIKTAKHVGMIAGGTGITPMLQIIQAVMKDPKDETTEKDILLRPELEEIMANHPTRLKLWFTVDRAPDGWEYSEGFINEEMVRKHLPPPGDDTLILMCGPPPMIQFACNPSLDKVGHASDRRFTF</sequence>
<name>A0A553MM93_9TELE</name>
<dbReference type="InterPro" id="IPR001709">
    <property type="entry name" value="Flavoprot_Pyr_Nucl_cyt_Rdtase"/>
</dbReference>
<comment type="caution">
    <text evidence="30">The sequence shown here is derived from an EMBL/GenBank/DDBJ whole genome shotgun (WGS) entry which is preliminary data.</text>
</comment>
<protein>
    <recommendedName>
        <fullName evidence="28">NADH-cytochrome b5 reductase</fullName>
        <ecNumber evidence="28">1.6.2.2</ecNumber>
    </recommendedName>
</protein>
<keyword evidence="7" id="KW-0152">Cholesterol biosynthesis</keyword>
<feature type="binding site" evidence="27">
    <location>
        <position position="124"/>
    </location>
    <ligand>
        <name>FAD</name>
        <dbReference type="ChEBI" id="CHEBI:57692"/>
    </ligand>
</feature>
<dbReference type="OrthoDB" id="432685at2759"/>
<dbReference type="PANTHER" id="PTHR19370:SF121">
    <property type="entry name" value="NADH-CYTOCHROME B5 REDUCTASE 3"/>
    <property type="match status" value="1"/>
</dbReference>
<evidence type="ECO:0000256" key="13">
    <source>
        <dbReference type="ARBA" id="ARBA00023002"/>
    </source>
</evidence>
<evidence type="ECO:0000256" key="9">
    <source>
        <dbReference type="ARBA" id="ARBA00022824"/>
    </source>
</evidence>
<keyword evidence="31" id="KW-1185">Reference proteome</keyword>
<keyword evidence="6 27" id="KW-0285">Flavoprotein</keyword>
<keyword evidence="11" id="KW-0752">Steroid biosynthesis</keyword>
<evidence type="ECO:0000256" key="5">
    <source>
        <dbReference type="ARBA" id="ARBA00022553"/>
    </source>
</evidence>
<comment type="subunit">
    <text evidence="25">Component of a complex composed of cytochrome b5, NADH-cytochrome b5 reductase (CYB5R3) and MTARC2. Interacts with MTLN; the interaction is required to maintain cellular lipid composition and leads to stimulation of mitochondrial respiratory complex I activity.</text>
</comment>
<dbReference type="PRINTS" id="PR00406">
    <property type="entry name" value="CYTB5RDTASE"/>
</dbReference>
<keyword evidence="10 27" id="KW-0274">FAD</keyword>
<dbReference type="GO" id="GO:0005741">
    <property type="term" value="C:mitochondrial outer membrane"/>
    <property type="evidence" value="ECO:0007669"/>
    <property type="project" value="UniProtKB-SubCell"/>
</dbReference>
<keyword evidence="9" id="KW-0256">Endoplasmic reticulum</keyword>
<dbReference type="Gene3D" id="3.40.50.80">
    <property type="entry name" value="Nucleotide-binding domain of ferredoxin-NADP reductase (FNR) module"/>
    <property type="match status" value="1"/>
</dbReference>
<feature type="binding site" evidence="27">
    <location>
        <position position="90"/>
    </location>
    <ligand>
        <name>FAD</name>
        <dbReference type="ChEBI" id="CHEBI:57692"/>
    </ligand>
</feature>
<evidence type="ECO:0000256" key="14">
    <source>
        <dbReference type="ARBA" id="ARBA00023011"/>
    </source>
</evidence>
<dbReference type="GO" id="GO:0006695">
    <property type="term" value="P:cholesterol biosynthetic process"/>
    <property type="evidence" value="ECO:0007669"/>
    <property type="project" value="UniProtKB-KW"/>
</dbReference>
<dbReference type="GO" id="GO:0090524">
    <property type="term" value="F:cytochrome-b5 reductase activity, acting on NADH"/>
    <property type="evidence" value="ECO:0007669"/>
    <property type="project" value="UniProtKB-EC"/>
</dbReference>
<dbReference type="AlphaFoldDB" id="A0A553MM93"/>
<dbReference type="GO" id="GO:0071949">
    <property type="term" value="F:FAD binding"/>
    <property type="evidence" value="ECO:0007669"/>
    <property type="project" value="TreeGrafter"/>
</dbReference>
<dbReference type="Pfam" id="PF00970">
    <property type="entry name" value="FAD_binding_6"/>
    <property type="match status" value="1"/>
</dbReference>
<keyword evidence="20" id="KW-0753">Steroid metabolism</keyword>
<feature type="binding site" evidence="27">
    <location>
        <position position="108"/>
    </location>
    <ligand>
        <name>FAD</name>
        <dbReference type="ChEBI" id="CHEBI:57692"/>
    </ligand>
</feature>
<dbReference type="InterPro" id="IPR017927">
    <property type="entry name" value="FAD-bd_FR_type"/>
</dbReference>
<feature type="binding site" evidence="27">
    <location>
        <position position="89"/>
    </location>
    <ligand>
        <name>FAD</name>
        <dbReference type="ChEBI" id="CHEBI:57692"/>
    </ligand>
</feature>
<evidence type="ECO:0000256" key="28">
    <source>
        <dbReference type="RuleBase" id="RU361226"/>
    </source>
</evidence>
<keyword evidence="13 28" id="KW-0560">Oxidoreductase</keyword>
<keyword evidence="3" id="KW-0444">Lipid biosynthesis</keyword>
<dbReference type="PROSITE" id="PS51384">
    <property type="entry name" value="FAD_FR"/>
    <property type="match status" value="1"/>
</dbReference>
<dbReference type="Pfam" id="PF00175">
    <property type="entry name" value="NAD_binding_1"/>
    <property type="match status" value="1"/>
</dbReference>
<feature type="binding site" evidence="27">
    <location>
        <position position="91"/>
    </location>
    <ligand>
        <name>FAD</name>
        <dbReference type="ChEBI" id="CHEBI:57692"/>
    </ligand>
</feature>
<evidence type="ECO:0000256" key="24">
    <source>
        <dbReference type="ARBA" id="ARBA00037821"/>
    </source>
</evidence>
<keyword evidence="17" id="KW-0496">Mitochondrion</keyword>
<keyword evidence="8" id="KW-1000">Mitochondrion outer membrane</keyword>
<evidence type="ECO:0000256" key="4">
    <source>
        <dbReference type="ARBA" id="ARBA00022548"/>
    </source>
</evidence>
<gene>
    <name evidence="30" type="ORF">DNTS_021271</name>
</gene>
<keyword evidence="18" id="KW-0472">Membrane</keyword>
<organism evidence="30 31">
    <name type="scientific">Danionella cerebrum</name>
    <dbReference type="NCBI Taxonomy" id="2873325"/>
    <lineage>
        <taxon>Eukaryota</taxon>
        <taxon>Metazoa</taxon>
        <taxon>Chordata</taxon>
        <taxon>Craniata</taxon>
        <taxon>Vertebrata</taxon>
        <taxon>Euteleostomi</taxon>
        <taxon>Actinopterygii</taxon>
        <taxon>Neopterygii</taxon>
        <taxon>Teleostei</taxon>
        <taxon>Ostariophysi</taxon>
        <taxon>Cypriniformes</taxon>
        <taxon>Danionidae</taxon>
        <taxon>Danioninae</taxon>
        <taxon>Danionella</taxon>
    </lineage>
</organism>
<keyword evidence="12" id="KW-0007">Acetylation</keyword>
<keyword evidence="14" id="KW-0756">Sterol biosynthesis</keyword>
<comment type="catalytic activity">
    <reaction evidence="26">
        <text>2 Fe(III)-[cytochrome b5] + NADH = 2 Fe(II)-[cytochrome b5] + NAD(+) + H(+)</text>
        <dbReference type="Rhea" id="RHEA:46680"/>
        <dbReference type="Rhea" id="RHEA-COMP:10438"/>
        <dbReference type="Rhea" id="RHEA-COMP:10439"/>
        <dbReference type="ChEBI" id="CHEBI:15378"/>
        <dbReference type="ChEBI" id="CHEBI:29033"/>
        <dbReference type="ChEBI" id="CHEBI:29034"/>
        <dbReference type="ChEBI" id="CHEBI:57540"/>
        <dbReference type="ChEBI" id="CHEBI:57945"/>
        <dbReference type="EC" id="1.6.2.2"/>
    </reaction>
    <physiologicalReaction direction="left-to-right" evidence="26">
        <dbReference type="Rhea" id="RHEA:46681"/>
    </physiologicalReaction>
</comment>
<evidence type="ECO:0000256" key="15">
    <source>
        <dbReference type="ARBA" id="ARBA00023027"/>
    </source>
</evidence>
<evidence type="ECO:0000256" key="21">
    <source>
        <dbReference type="ARBA" id="ARBA00023288"/>
    </source>
</evidence>
<keyword evidence="19" id="KW-1207">Sterol metabolism</keyword>
<dbReference type="PANTHER" id="PTHR19370">
    <property type="entry name" value="NADH-CYTOCHROME B5 REDUCTASE"/>
    <property type="match status" value="1"/>
</dbReference>
<evidence type="ECO:0000256" key="12">
    <source>
        <dbReference type="ARBA" id="ARBA00022990"/>
    </source>
</evidence>
<evidence type="ECO:0000256" key="11">
    <source>
        <dbReference type="ARBA" id="ARBA00022955"/>
    </source>
</evidence>
<dbReference type="EC" id="1.6.2.2" evidence="28"/>
<dbReference type="InterPro" id="IPR001433">
    <property type="entry name" value="OxRdtase_FAD/NAD-bd"/>
</dbReference>
<feature type="binding site" evidence="27">
    <location>
        <position position="123"/>
    </location>
    <ligand>
        <name>FAD</name>
        <dbReference type="ChEBI" id="CHEBI:57692"/>
    </ligand>
</feature>
<comment type="subcellular location">
    <subcellularLocation>
        <location evidence="23">Endoplasmic reticulum membrane</location>
        <topology evidence="23">Lipid-anchor</topology>
        <orientation evidence="23">Cytoplasmic side</orientation>
    </subcellularLocation>
    <subcellularLocation>
        <location evidence="24">Mitochondrion outer membrane</location>
        <topology evidence="24">Lipid-anchor</topology>
        <orientation evidence="24">Cytoplasmic side</orientation>
    </subcellularLocation>
</comment>
<evidence type="ECO:0000256" key="6">
    <source>
        <dbReference type="ARBA" id="ARBA00022630"/>
    </source>
</evidence>
<comment type="cofactor">
    <cofactor evidence="1 27 28">
        <name>FAD</name>
        <dbReference type="ChEBI" id="CHEBI:57692"/>
    </cofactor>
</comment>
<comment type="similarity">
    <text evidence="2 28">Belongs to the flavoprotein pyridine nucleotide cytochrome reductase family.</text>
</comment>
<dbReference type="GO" id="GO:0005789">
    <property type="term" value="C:endoplasmic reticulum membrane"/>
    <property type="evidence" value="ECO:0007669"/>
    <property type="project" value="UniProtKB-SubCell"/>
</dbReference>
<keyword evidence="21" id="KW-0449">Lipoprotein</keyword>
<dbReference type="FunFam" id="3.40.50.80:FF:000005">
    <property type="entry name" value="NADH-cytochrome b5 reductase"/>
    <property type="match status" value="1"/>
</dbReference>
<evidence type="ECO:0000256" key="26">
    <source>
        <dbReference type="ARBA" id="ARBA00047465"/>
    </source>
</evidence>
<dbReference type="Proteomes" id="UP000316079">
    <property type="component" value="Unassembled WGS sequence"/>
</dbReference>
<keyword evidence="4" id="KW-0153">Cholesterol metabolism</keyword>
<dbReference type="EMBL" id="SRMA01027351">
    <property type="protein sequence ID" value="TRY54285.1"/>
    <property type="molecule type" value="Genomic_DNA"/>
</dbReference>
<evidence type="ECO:0000256" key="10">
    <source>
        <dbReference type="ARBA" id="ARBA00022827"/>
    </source>
</evidence>
<reference evidence="30 31" key="1">
    <citation type="journal article" date="2019" name="Sci. Data">
        <title>Hybrid genome assembly and annotation of Danionella translucida.</title>
        <authorList>
            <person name="Kadobianskyi M."/>
            <person name="Schulze L."/>
            <person name="Schuelke M."/>
            <person name="Judkewitz B."/>
        </authorList>
    </citation>
    <scope>NUCLEOTIDE SEQUENCE [LARGE SCALE GENOMIC DNA]</scope>
    <source>
        <strain evidence="30 31">Bolton</strain>
    </source>
</reference>
<evidence type="ECO:0000256" key="25">
    <source>
        <dbReference type="ARBA" id="ARBA00047026"/>
    </source>
</evidence>
<feature type="binding site" evidence="27">
    <location>
        <position position="106"/>
    </location>
    <ligand>
        <name>FAD</name>
        <dbReference type="ChEBI" id="CHEBI:57692"/>
    </ligand>
</feature>
<dbReference type="InterPro" id="IPR017938">
    <property type="entry name" value="Riboflavin_synthase-like_b-brl"/>
</dbReference>
<comment type="function">
    <text evidence="22">Catalyzes the reduction of two molecules of cytochrome b5 using NADH as the electron donor.</text>
</comment>
<evidence type="ECO:0000313" key="31">
    <source>
        <dbReference type="Proteomes" id="UP000316079"/>
    </source>
</evidence>
<evidence type="ECO:0000259" key="29">
    <source>
        <dbReference type="PROSITE" id="PS51384"/>
    </source>
</evidence>
<dbReference type="PRINTS" id="PR00371">
    <property type="entry name" value="FPNCR"/>
</dbReference>
<dbReference type="InterPro" id="IPR008333">
    <property type="entry name" value="Cbr1-like_FAD-bd_dom"/>
</dbReference>
<dbReference type="STRING" id="623744.A0A553MM93"/>
<dbReference type="InterPro" id="IPR001834">
    <property type="entry name" value="CBR-like"/>
</dbReference>
<evidence type="ECO:0000256" key="20">
    <source>
        <dbReference type="ARBA" id="ARBA00023221"/>
    </source>
</evidence>
<evidence type="ECO:0000256" key="18">
    <source>
        <dbReference type="ARBA" id="ARBA00023136"/>
    </source>
</evidence>
<dbReference type="FunFam" id="2.40.30.10:FF:000021">
    <property type="entry name" value="NADH-cytochrome b5 reductase"/>
    <property type="match status" value="1"/>
</dbReference>
<keyword evidence="15 28" id="KW-0520">NAD</keyword>
<evidence type="ECO:0000256" key="22">
    <source>
        <dbReference type="ARBA" id="ARBA00037417"/>
    </source>
</evidence>
<evidence type="ECO:0000256" key="17">
    <source>
        <dbReference type="ARBA" id="ARBA00023128"/>
    </source>
</evidence>
<evidence type="ECO:0000256" key="7">
    <source>
        <dbReference type="ARBA" id="ARBA00022778"/>
    </source>
</evidence>
<evidence type="ECO:0000313" key="30">
    <source>
        <dbReference type="EMBL" id="TRY54285.1"/>
    </source>
</evidence>
<evidence type="ECO:0000256" key="27">
    <source>
        <dbReference type="PIRSR" id="PIRSR601834-1"/>
    </source>
</evidence>
<dbReference type="Gene3D" id="2.40.30.10">
    <property type="entry name" value="Translation factors"/>
    <property type="match status" value="1"/>
</dbReference>
<feature type="binding site" evidence="27">
    <location>
        <position position="182"/>
    </location>
    <ligand>
        <name>FAD</name>
        <dbReference type="ChEBI" id="CHEBI:57692"/>
    </ligand>
</feature>
<evidence type="ECO:0000256" key="23">
    <source>
        <dbReference type="ARBA" id="ARBA00037811"/>
    </source>
</evidence>